<organism evidence="7 8">
    <name type="scientific">candidate division CSSED10-310 bacterium</name>
    <dbReference type="NCBI Taxonomy" id="2855610"/>
    <lineage>
        <taxon>Bacteria</taxon>
        <taxon>Bacteria division CSSED10-310</taxon>
    </lineage>
</organism>
<dbReference type="SUPFAM" id="SSF52540">
    <property type="entry name" value="P-loop containing nucleoside triphosphate hydrolases"/>
    <property type="match status" value="1"/>
</dbReference>
<dbReference type="Proteomes" id="UP001594351">
    <property type="component" value="Unassembled WGS sequence"/>
</dbReference>
<dbReference type="PROSITE" id="PS00108">
    <property type="entry name" value="PROTEIN_KINASE_ST"/>
    <property type="match status" value="1"/>
</dbReference>
<evidence type="ECO:0000259" key="6">
    <source>
        <dbReference type="PROSITE" id="PS50011"/>
    </source>
</evidence>
<proteinExistence type="predicted"/>
<dbReference type="InterPro" id="IPR011990">
    <property type="entry name" value="TPR-like_helical_dom_sf"/>
</dbReference>
<keyword evidence="3" id="KW-0802">TPR repeat</keyword>
<dbReference type="Pfam" id="PF13191">
    <property type="entry name" value="AAA_16"/>
    <property type="match status" value="1"/>
</dbReference>
<dbReference type="InterPro" id="IPR041664">
    <property type="entry name" value="AAA_16"/>
</dbReference>
<dbReference type="SUPFAM" id="SSF48452">
    <property type="entry name" value="TPR-like"/>
    <property type="match status" value="3"/>
</dbReference>
<dbReference type="Pfam" id="PF13374">
    <property type="entry name" value="TPR_10"/>
    <property type="match status" value="2"/>
</dbReference>
<reference evidence="7 8" key="1">
    <citation type="submission" date="2024-09" db="EMBL/GenBank/DDBJ databases">
        <title>Laminarin stimulates single cell rates of sulfate reduction while oxygen inhibits transcriptomic activity in coastal marine sediment.</title>
        <authorList>
            <person name="Lindsay M."/>
            <person name="Orcutt B."/>
            <person name="Emerson D."/>
            <person name="Stepanauskas R."/>
            <person name="D'Angelo T."/>
        </authorList>
    </citation>
    <scope>NUCLEOTIDE SEQUENCE [LARGE SCALE GENOMIC DNA]</scope>
    <source>
        <strain evidence="7">SAG AM-311-K15</strain>
    </source>
</reference>
<dbReference type="EMBL" id="JBHPBY010000381">
    <property type="protein sequence ID" value="MFC1852868.1"/>
    <property type="molecule type" value="Genomic_DNA"/>
</dbReference>
<dbReference type="InterPro" id="IPR000719">
    <property type="entry name" value="Prot_kinase_dom"/>
</dbReference>
<evidence type="ECO:0000313" key="8">
    <source>
        <dbReference type="Proteomes" id="UP001594351"/>
    </source>
</evidence>
<sequence length="1276" mass="142948">MSKPPEIIGSYKILSVLGQGGMGVVYCAQAMGNGRCVALKTVRVTSEAMIQSIRREIRALARIKHPGIVKILDQGVDKGLPWYAMELLPGCTLRQYLHLGVENFDDVGLSSVQAGALELETAAFTPVEQQNWWTMSLTNLQVPEETSDYGGRKPTLKSGEQPASAVAPNHQPRSKDSYISRILTIMRRLCASLAFLHGEGMVHRDLKPDNIFIKPDGKPVLVDFGLMAHFSRSISREMLYIERGGLGTLKYIAPEQITGGVVDARADFYSFGCILYELLTSQPPFSGHNTTAIIQSHLYDAPDPPSLISSYVDPKLDNLVLRLLAKDPRDRPGHADSIAAVLAELGAENGGEEPGPAARTYLYRSSFSGRESQLSALRKSLDRLRKNQGGLVLISGESGVGKTRLVIEIGKEAAANDIDVLTGECLEHSTLPLEALRKPLQSVVDRCFMSSSETDSLLGKRGKVLAQYVPALNDLPGLIDYPPPAELPAREARLRLFLYLSELFENMAENKPLLLILDDLHWADDLILDFLLFILRGELIQKSALLILGTFRKEELTLHLQKLIDHNQSINFDLDRLGEEAVKIMVSDMLALSAPPAEFSGHLFHLSEGNPFFVAEYLRAAIDKEVLRRDESGNWQVVVAAGKYQSLLAHSALSLPKSIQELINHRLHGLPASTWTVVKTAAIMKREFTFALLQEMSPLSETDFFDATEELIRRHVLEKLDLVTLRFAHNTIRESAYAHIDQAERCQLHQTAAQILEQMFQDKLDEFLAELGHHWEQAGDLNKARDYYYAAAHQALHKNALKDAEILFRHCIRLYPPGAKELIQARYELAHDVLHLQGRNKEAINQLEVAIAEARATGNHDGLAQSQRLLGLVYKRSGQISRARQLYEQALNHAHEVSDPCFKGLTLGNLAAIHHDQGHLTAARELFEQALIIARQTNNRFFEGQTVVNLAIIHYSLGHMDQALALYEDALKIVRENGDRRFEGWTLGNLAILHKTQGRMDEARKLYETALDIIRDIGDRTFEGRIMGNLAILHKNQGRVELALQLYHEALSIVREIGDRRFEGQTMVNMASLYYSQKQSEEALTLYEQALLIVREIGDRRVESLTLVNLANVYYDQGQISEAQIHYDQAHILAEKIGDKQLQGQVLCNLASFTRRTTGNVARAQKLITTAHHMLSSINDLMTLTTVLTEQTYCTLAQNRSAQDLINTIKEMGQELNINPDARLYRDLDTLIATQKAWENQQQSLLFRGELLTDFSAELRQWLKQTGQLPGKVETQ</sequence>
<dbReference type="PROSITE" id="PS50011">
    <property type="entry name" value="PROTEIN_KINASE_DOM"/>
    <property type="match status" value="1"/>
</dbReference>
<dbReference type="PANTHER" id="PTHR16305">
    <property type="entry name" value="TESTICULAR SOLUBLE ADENYLYL CYCLASE"/>
    <property type="match status" value="1"/>
</dbReference>
<feature type="repeat" description="TPR" evidence="3">
    <location>
        <begin position="864"/>
        <end position="897"/>
    </location>
</feature>
<keyword evidence="2 4" id="KW-0067">ATP-binding</keyword>
<dbReference type="Pfam" id="PF00069">
    <property type="entry name" value="Pkinase"/>
    <property type="match status" value="2"/>
</dbReference>
<evidence type="ECO:0000256" key="1">
    <source>
        <dbReference type="ARBA" id="ARBA00022741"/>
    </source>
</evidence>
<dbReference type="Pfam" id="PF13424">
    <property type="entry name" value="TPR_12"/>
    <property type="match status" value="3"/>
</dbReference>
<dbReference type="PROSITE" id="PS00107">
    <property type="entry name" value="PROTEIN_KINASE_ATP"/>
    <property type="match status" value="1"/>
</dbReference>
<name>A0ABV6Z3G6_UNCC1</name>
<evidence type="ECO:0000256" key="2">
    <source>
        <dbReference type="ARBA" id="ARBA00022840"/>
    </source>
</evidence>
<dbReference type="CDD" id="cd14014">
    <property type="entry name" value="STKc_PknB_like"/>
    <property type="match status" value="1"/>
</dbReference>
<keyword evidence="8" id="KW-1185">Reference proteome</keyword>
<dbReference type="InterPro" id="IPR017441">
    <property type="entry name" value="Protein_kinase_ATP_BS"/>
</dbReference>
<dbReference type="Gene3D" id="1.10.510.10">
    <property type="entry name" value="Transferase(Phosphotransferase) domain 1"/>
    <property type="match status" value="2"/>
</dbReference>
<feature type="repeat" description="TPR" evidence="3">
    <location>
        <begin position="944"/>
        <end position="977"/>
    </location>
</feature>
<comment type="caution">
    <text evidence="7">The sequence shown here is derived from an EMBL/GenBank/DDBJ whole genome shotgun (WGS) entry which is preliminary data.</text>
</comment>
<evidence type="ECO:0000256" key="3">
    <source>
        <dbReference type="PROSITE-ProRule" id="PRU00339"/>
    </source>
</evidence>
<dbReference type="InterPro" id="IPR008271">
    <property type="entry name" value="Ser/Thr_kinase_AS"/>
</dbReference>
<feature type="region of interest" description="Disordered" evidence="5">
    <location>
        <begin position="144"/>
        <end position="173"/>
    </location>
</feature>
<dbReference type="SUPFAM" id="SSF56112">
    <property type="entry name" value="Protein kinase-like (PK-like)"/>
    <property type="match status" value="1"/>
</dbReference>
<protein>
    <submittedName>
        <fullName evidence="7">Tetratricopeptide repeat protein</fullName>
    </submittedName>
</protein>
<dbReference type="PANTHER" id="PTHR16305:SF28">
    <property type="entry name" value="GUANYLATE CYCLASE DOMAIN-CONTAINING PROTEIN"/>
    <property type="match status" value="1"/>
</dbReference>
<feature type="domain" description="Protein kinase" evidence="6">
    <location>
        <begin position="11"/>
        <end position="345"/>
    </location>
</feature>
<keyword evidence="1 4" id="KW-0547">Nucleotide-binding</keyword>
<dbReference type="InterPro" id="IPR027417">
    <property type="entry name" value="P-loop_NTPase"/>
</dbReference>
<gene>
    <name evidence="7" type="ORF">ACFL27_21935</name>
</gene>
<dbReference type="InterPro" id="IPR019734">
    <property type="entry name" value="TPR_rpt"/>
</dbReference>
<feature type="binding site" evidence="4">
    <location>
        <position position="40"/>
    </location>
    <ligand>
        <name>ATP</name>
        <dbReference type="ChEBI" id="CHEBI:30616"/>
    </ligand>
</feature>
<dbReference type="Gene3D" id="1.25.40.10">
    <property type="entry name" value="Tetratricopeptide repeat domain"/>
    <property type="match status" value="2"/>
</dbReference>
<evidence type="ECO:0000256" key="5">
    <source>
        <dbReference type="SAM" id="MobiDB-lite"/>
    </source>
</evidence>
<dbReference type="SMART" id="SM00220">
    <property type="entry name" value="S_TKc"/>
    <property type="match status" value="1"/>
</dbReference>
<accession>A0ABV6Z3G6</accession>
<dbReference type="Gene3D" id="3.40.50.300">
    <property type="entry name" value="P-loop containing nucleotide triphosphate hydrolases"/>
    <property type="match status" value="1"/>
</dbReference>
<dbReference type="SMART" id="SM00028">
    <property type="entry name" value="TPR"/>
    <property type="match status" value="8"/>
</dbReference>
<dbReference type="InterPro" id="IPR025662">
    <property type="entry name" value="Sigma_54_int_dom_ATP-bd_1"/>
</dbReference>
<dbReference type="PROSITE" id="PS50005">
    <property type="entry name" value="TPR"/>
    <property type="match status" value="2"/>
</dbReference>
<dbReference type="InterPro" id="IPR011009">
    <property type="entry name" value="Kinase-like_dom_sf"/>
</dbReference>
<evidence type="ECO:0000256" key="4">
    <source>
        <dbReference type="PROSITE-ProRule" id="PRU10141"/>
    </source>
</evidence>
<dbReference type="PROSITE" id="PS00675">
    <property type="entry name" value="SIGMA54_INTERACT_1"/>
    <property type="match status" value="1"/>
</dbReference>
<evidence type="ECO:0000313" key="7">
    <source>
        <dbReference type="EMBL" id="MFC1852868.1"/>
    </source>
</evidence>